<dbReference type="InterPro" id="IPR017441">
    <property type="entry name" value="Protein_kinase_ATP_BS"/>
</dbReference>
<keyword evidence="2" id="KW-0597">Phosphoprotein</keyword>
<evidence type="ECO:0000256" key="8">
    <source>
        <dbReference type="ARBA" id="ARBA00038035"/>
    </source>
</evidence>
<evidence type="ECO:0000256" key="13">
    <source>
        <dbReference type="PROSITE-ProRule" id="PRU10141"/>
    </source>
</evidence>
<dbReference type="RefSeq" id="XP_025052032.1">
    <property type="nucleotide sequence ID" value="XM_025196247.1"/>
</dbReference>
<evidence type="ECO:0000256" key="3">
    <source>
        <dbReference type="ARBA" id="ARBA00022679"/>
    </source>
</evidence>
<dbReference type="CTD" id="5608"/>
<evidence type="ECO:0000256" key="1">
    <source>
        <dbReference type="ARBA" id="ARBA00022527"/>
    </source>
</evidence>
<gene>
    <name evidence="18" type="primary">MAP2K6</name>
</gene>
<name>A0A3Q0FXN2_ALLSI</name>
<keyword evidence="1 14" id="KW-0723">Serine/threonine-protein kinase</keyword>
<comment type="catalytic activity">
    <reaction evidence="12">
        <text>L-tyrosyl-[protein] + ATP = O-phospho-L-tyrosyl-[protein] + ADP + H(+)</text>
        <dbReference type="Rhea" id="RHEA:10596"/>
        <dbReference type="Rhea" id="RHEA-COMP:10136"/>
        <dbReference type="Rhea" id="RHEA-COMP:20101"/>
        <dbReference type="ChEBI" id="CHEBI:15378"/>
        <dbReference type="ChEBI" id="CHEBI:30616"/>
        <dbReference type="ChEBI" id="CHEBI:46858"/>
        <dbReference type="ChEBI" id="CHEBI:61978"/>
        <dbReference type="ChEBI" id="CHEBI:456216"/>
        <dbReference type="EC" id="2.7.12.2"/>
    </reaction>
</comment>
<feature type="domain" description="Protein kinase" evidence="16">
    <location>
        <begin position="154"/>
        <end position="415"/>
    </location>
</feature>
<dbReference type="PROSITE" id="PS00108">
    <property type="entry name" value="PROTEIN_KINASE_ST"/>
    <property type="match status" value="1"/>
</dbReference>
<dbReference type="GO" id="GO:0004674">
    <property type="term" value="F:protein serine/threonine kinase activity"/>
    <property type="evidence" value="ECO:0007669"/>
    <property type="project" value="UniProtKB-KW"/>
</dbReference>
<evidence type="ECO:0000256" key="4">
    <source>
        <dbReference type="ARBA" id="ARBA00022741"/>
    </source>
</evidence>
<evidence type="ECO:0000259" key="16">
    <source>
        <dbReference type="PROSITE" id="PS50011"/>
    </source>
</evidence>
<keyword evidence="5 18" id="KW-0418">Kinase</keyword>
<evidence type="ECO:0000256" key="7">
    <source>
        <dbReference type="ARBA" id="ARBA00023137"/>
    </source>
</evidence>
<dbReference type="AlphaFoldDB" id="A0A3Q0FXN2"/>
<evidence type="ECO:0000256" key="5">
    <source>
        <dbReference type="ARBA" id="ARBA00022777"/>
    </source>
</evidence>
<evidence type="ECO:0000256" key="11">
    <source>
        <dbReference type="ARBA" id="ARBA00049299"/>
    </source>
</evidence>
<feature type="compositionally biased region" description="Basic and acidic residues" evidence="15">
    <location>
        <begin position="89"/>
        <end position="100"/>
    </location>
</feature>
<dbReference type="EC" id="2.7.12.2" evidence="9"/>
<comment type="catalytic activity">
    <reaction evidence="11">
        <text>L-threonyl-[protein] + ATP = O-phospho-L-threonyl-[protein] + ADP + H(+)</text>
        <dbReference type="Rhea" id="RHEA:46608"/>
        <dbReference type="Rhea" id="RHEA-COMP:11060"/>
        <dbReference type="Rhea" id="RHEA-COMP:11605"/>
        <dbReference type="ChEBI" id="CHEBI:15378"/>
        <dbReference type="ChEBI" id="CHEBI:30013"/>
        <dbReference type="ChEBI" id="CHEBI:30616"/>
        <dbReference type="ChEBI" id="CHEBI:61977"/>
        <dbReference type="ChEBI" id="CHEBI:456216"/>
        <dbReference type="EC" id="2.7.12.2"/>
    </reaction>
</comment>
<proteinExistence type="inferred from homology"/>
<dbReference type="Gene3D" id="1.10.510.10">
    <property type="entry name" value="Transferase(Phosphotransferase) domain 1"/>
    <property type="match status" value="1"/>
</dbReference>
<evidence type="ECO:0000256" key="12">
    <source>
        <dbReference type="ARBA" id="ARBA00051693"/>
    </source>
</evidence>
<evidence type="ECO:0000256" key="9">
    <source>
        <dbReference type="ARBA" id="ARBA00038999"/>
    </source>
</evidence>
<evidence type="ECO:0000256" key="2">
    <source>
        <dbReference type="ARBA" id="ARBA00022553"/>
    </source>
</evidence>
<evidence type="ECO:0000256" key="6">
    <source>
        <dbReference type="ARBA" id="ARBA00022840"/>
    </source>
</evidence>
<comment type="similarity">
    <text evidence="8">Belongs to the protein kinase superfamily. STE Ser/Thr protein kinase family. MAP kinase kinase subfamily.</text>
</comment>
<feature type="binding site" evidence="13">
    <location>
        <position position="183"/>
    </location>
    <ligand>
        <name>ATP</name>
        <dbReference type="ChEBI" id="CHEBI:30616"/>
    </ligand>
</feature>
<keyword evidence="6 13" id="KW-0067">ATP-binding</keyword>
<feature type="region of interest" description="Disordered" evidence="15">
    <location>
        <begin position="78"/>
        <end position="135"/>
    </location>
</feature>
<keyword evidence="17" id="KW-1185">Reference proteome</keyword>
<dbReference type="InterPro" id="IPR011009">
    <property type="entry name" value="Kinase-like_dom_sf"/>
</dbReference>
<keyword evidence="7" id="KW-0829">Tyrosine-protein kinase</keyword>
<dbReference type="SMART" id="SM00220">
    <property type="entry name" value="S_TKc"/>
    <property type="match status" value="1"/>
</dbReference>
<protein>
    <recommendedName>
        <fullName evidence="9">mitogen-activated protein kinase kinase</fullName>
        <ecNumber evidence="9">2.7.12.2</ecNumber>
    </recommendedName>
</protein>
<dbReference type="PROSITE" id="PS00107">
    <property type="entry name" value="PROTEIN_KINASE_ATP"/>
    <property type="match status" value="1"/>
</dbReference>
<comment type="catalytic activity">
    <reaction evidence="10">
        <text>L-seryl-[protein] + ATP = O-phospho-L-seryl-[protein] + ADP + H(+)</text>
        <dbReference type="Rhea" id="RHEA:17989"/>
        <dbReference type="Rhea" id="RHEA-COMP:9863"/>
        <dbReference type="Rhea" id="RHEA-COMP:11604"/>
        <dbReference type="ChEBI" id="CHEBI:15378"/>
        <dbReference type="ChEBI" id="CHEBI:29999"/>
        <dbReference type="ChEBI" id="CHEBI:30616"/>
        <dbReference type="ChEBI" id="CHEBI:83421"/>
        <dbReference type="ChEBI" id="CHEBI:456216"/>
        <dbReference type="EC" id="2.7.12.2"/>
    </reaction>
</comment>
<dbReference type="Proteomes" id="UP000189705">
    <property type="component" value="Unplaced"/>
</dbReference>
<dbReference type="InParanoid" id="A0A3Q0FXN2"/>
<dbReference type="PANTHER" id="PTHR48013:SF12">
    <property type="entry name" value="DUAL SPECIFICITY MITOGEN-ACTIVATED PROTEIN KINASE KINASE 6"/>
    <property type="match status" value="1"/>
</dbReference>
<sequence length="435" mass="49034">MGKYCFGASTEIIFHRFPTPPPLRVIFVTFAQRKASVVCTSTSPRAGEGRLGFLVCIEKPPSRALRFPDEFRLERDGKGCHRKTNPDMPTEKLAENRERNGCLQKHGKKRNPGLKIPKEAFEQPQTSSTPPRDLDSKACISIGEKNFEVKADDLEPISELGRGAYGVVEKMRHMPSGQIMAVKRIRATVNSQEQKRLLMDLDISMRTVDCPFTVTFYGALFREGDVWICMELMDTSLDKFYKHVIDKGLTIPEDILGKIAVSIVKALEHLHSKLSVIHRDVKPSNVLINALGQVKMCDFGISGYLVDSVAKTMDAGCKPYMAPERINPELNQKGYSVKSDIWSLGITMIELAILRFPYDSWGTPFQQLKQVVEEPSPQLPADKFSAEFVDFTSQCLKKNSKERPTYPELMQHPFFTLHESKETDVASFVKLILGD</sequence>
<dbReference type="PANTHER" id="PTHR48013">
    <property type="entry name" value="DUAL SPECIFICITY MITOGEN-ACTIVATED PROTEIN KINASE KINASE 5-RELATED"/>
    <property type="match status" value="1"/>
</dbReference>
<dbReference type="FunFam" id="3.30.200.20:FF:000126">
    <property type="entry name" value="Dual specificity mitogen-activated protein kinase kinase 4"/>
    <property type="match status" value="1"/>
</dbReference>
<dbReference type="InterPro" id="IPR008271">
    <property type="entry name" value="Ser/Thr_kinase_AS"/>
</dbReference>
<evidence type="ECO:0000256" key="10">
    <source>
        <dbReference type="ARBA" id="ARBA00049014"/>
    </source>
</evidence>
<dbReference type="InterPro" id="IPR000719">
    <property type="entry name" value="Prot_kinase_dom"/>
</dbReference>
<dbReference type="KEGG" id="asn:102373782"/>
<dbReference type="SUPFAM" id="SSF56112">
    <property type="entry name" value="Protein kinase-like (PK-like)"/>
    <property type="match status" value="1"/>
</dbReference>
<dbReference type="GeneID" id="102373782"/>
<evidence type="ECO:0000256" key="14">
    <source>
        <dbReference type="RuleBase" id="RU000304"/>
    </source>
</evidence>
<keyword evidence="3" id="KW-0808">Transferase</keyword>
<dbReference type="STRING" id="38654.A0A3Q0FXN2"/>
<keyword evidence="4 13" id="KW-0547">Nucleotide-binding</keyword>
<dbReference type="Gene3D" id="3.30.200.20">
    <property type="entry name" value="Phosphorylase Kinase, domain 1"/>
    <property type="match status" value="1"/>
</dbReference>
<evidence type="ECO:0000313" key="17">
    <source>
        <dbReference type="Proteomes" id="UP000189705"/>
    </source>
</evidence>
<organism evidence="17 18">
    <name type="scientific">Alligator sinensis</name>
    <name type="common">Chinese alligator</name>
    <dbReference type="NCBI Taxonomy" id="38654"/>
    <lineage>
        <taxon>Eukaryota</taxon>
        <taxon>Metazoa</taxon>
        <taxon>Chordata</taxon>
        <taxon>Craniata</taxon>
        <taxon>Vertebrata</taxon>
        <taxon>Euteleostomi</taxon>
        <taxon>Archelosauria</taxon>
        <taxon>Archosauria</taxon>
        <taxon>Crocodylia</taxon>
        <taxon>Alligatoridae</taxon>
        <taxon>Alligatorinae</taxon>
        <taxon>Alligator</taxon>
    </lineage>
</organism>
<dbReference type="GO" id="GO:0004708">
    <property type="term" value="F:MAP kinase kinase activity"/>
    <property type="evidence" value="ECO:0007669"/>
    <property type="project" value="UniProtKB-EC"/>
</dbReference>
<dbReference type="GO" id="GO:0004713">
    <property type="term" value="F:protein tyrosine kinase activity"/>
    <property type="evidence" value="ECO:0007669"/>
    <property type="project" value="UniProtKB-KW"/>
</dbReference>
<dbReference type="GO" id="GO:0005524">
    <property type="term" value="F:ATP binding"/>
    <property type="evidence" value="ECO:0007669"/>
    <property type="project" value="UniProtKB-UniRule"/>
</dbReference>
<dbReference type="PROSITE" id="PS50011">
    <property type="entry name" value="PROTEIN_KINASE_DOM"/>
    <property type="match status" value="1"/>
</dbReference>
<reference evidence="18" key="1">
    <citation type="submission" date="2025-08" db="UniProtKB">
        <authorList>
            <consortium name="RefSeq"/>
        </authorList>
    </citation>
    <scope>IDENTIFICATION</scope>
</reference>
<evidence type="ECO:0000256" key="15">
    <source>
        <dbReference type="SAM" id="MobiDB-lite"/>
    </source>
</evidence>
<evidence type="ECO:0000313" key="18">
    <source>
        <dbReference type="RefSeq" id="XP_025052032.1"/>
    </source>
</evidence>
<dbReference type="FunFam" id="1.10.510.10:FF:000158">
    <property type="entry name" value="Dual specificity mitogen-activated protein kinase kinase 6"/>
    <property type="match status" value="1"/>
</dbReference>
<dbReference type="CDD" id="cd06617">
    <property type="entry name" value="PKc_MKK3_6"/>
    <property type="match status" value="1"/>
</dbReference>
<dbReference type="Pfam" id="PF00069">
    <property type="entry name" value="Pkinase"/>
    <property type="match status" value="1"/>
</dbReference>
<accession>A0A3Q0FXN2</accession>